<feature type="domain" description="HTH araC/xylS-type" evidence="4">
    <location>
        <begin position="182"/>
        <end position="280"/>
    </location>
</feature>
<dbReference type="InterPro" id="IPR009057">
    <property type="entry name" value="Homeodomain-like_sf"/>
</dbReference>
<dbReference type="PANTHER" id="PTHR43280:SF27">
    <property type="entry name" value="TRANSCRIPTIONAL REGULATOR MTLR"/>
    <property type="match status" value="1"/>
</dbReference>
<dbReference type="SUPFAM" id="SSF51215">
    <property type="entry name" value="Regulatory protein AraC"/>
    <property type="match status" value="1"/>
</dbReference>
<dbReference type="InterPro" id="IPR020449">
    <property type="entry name" value="Tscrpt_reg_AraC-type_HTH"/>
</dbReference>
<dbReference type="PROSITE" id="PS01124">
    <property type="entry name" value="HTH_ARAC_FAMILY_2"/>
    <property type="match status" value="1"/>
</dbReference>
<dbReference type="GO" id="GO:0043565">
    <property type="term" value="F:sequence-specific DNA binding"/>
    <property type="evidence" value="ECO:0007669"/>
    <property type="project" value="InterPro"/>
</dbReference>
<sequence>MFYYQQEITPLTDEDFFILLNRYDVRFEYPVHFHSDYELNLVMETDGQRIIGDTQSEFKSIDMALIGPNLPHAWRATQIEGNHEITIQFSEKILDSFCMRKHLFLPIQRMLTDSTKGIIFPAQTMINAREKIISLNTSKGFQAALDFLSLLNELATSDYSIVIQNPSDLSSFVQAAKSRRIAKSCAYIQQHLNDKIHLKELADLCHMSESAFSHFFKRKTNLSVIDYILNCRISKACVLLSNSSNTIEEISYECGFGNVSNFIRIFKKKKGLTPANYRLFIQKNMTKR</sequence>
<keyword evidence="1" id="KW-0805">Transcription regulation</keyword>
<keyword evidence="3" id="KW-0804">Transcription</keyword>
<dbReference type="GO" id="GO:0003700">
    <property type="term" value="F:DNA-binding transcription factor activity"/>
    <property type="evidence" value="ECO:0007669"/>
    <property type="project" value="InterPro"/>
</dbReference>
<dbReference type="InterPro" id="IPR018062">
    <property type="entry name" value="HTH_AraC-typ_CS"/>
</dbReference>
<protein>
    <submittedName>
        <fullName evidence="5">AraC family transcriptional regulator</fullName>
    </submittedName>
</protein>
<dbReference type="Pfam" id="PF12833">
    <property type="entry name" value="HTH_18"/>
    <property type="match status" value="1"/>
</dbReference>
<evidence type="ECO:0000256" key="3">
    <source>
        <dbReference type="ARBA" id="ARBA00023163"/>
    </source>
</evidence>
<dbReference type="Proteomes" id="UP000886740">
    <property type="component" value="Unassembled WGS sequence"/>
</dbReference>
<reference evidence="5" key="1">
    <citation type="journal article" date="2021" name="PeerJ">
        <title>Extensive microbial diversity within the chicken gut microbiome revealed by metagenomics and culture.</title>
        <authorList>
            <person name="Gilroy R."/>
            <person name="Ravi A."/>
            <person name="Getino M."/>
            <person name="Pursley I."/>
            <person name="Horton D.L."/>
            <person name="Alikhan N.F."/>
            <person name="Baker D."/>
            <person name="Gharbi K."/>
            <person name="Hall N."/>
            <person name="Watson M."/>
            <person name="Adriaenssens E.M."/>
            <person name="Foster-Nyarko E."/>
            <person name="Jarju S."/>
            <person name="Secka A."/>
            <person name="Antonio M."/>
            <person name="Oren A."/>
            <person name="Chaudhuri R.R."/>
            <person name="La Ragione R."/>
            <person name="Hildebrand F."/>
            <person name="Pallen M.J."/>
        </authorList>
    </citation>
    <scope>NUCLEOTIDE SEQUENCE</scope>
    <source>
        <strain evidence="5">ChiGjej6B6-14162</strain>
    </source>
</reference>
<organism evidence="5 6">
    <name type="scientific">Candidatus Parabacteroides intestinipullorum</name>
    <dbReference type="NCBI Taxonomy" id="2838723"/>
    <lineage>
        <taxon>Bacteria</taxon>
        <taxon>Pseudomonadati</taxon>
        <taxon>Bacteroidota</taxon>
        <taxon>Bacteroidia</taxon>
        <taxon>Bacteroidales</taxon>
        <taxon>Tannerellaceae</taxon>
        <taxon>Parabacteroides</taxon>
    </lineage>
</organism>
<dbReference type="InterPro" id="IPR018060">
    <property type="entry name" value="HTH_AraC"/>
</dbReference>
<reference evidence="5" key="2">
    <citation type="submission" date="2021-04" db="EMBL/GenBank/DDBJ databases">
        <authorList>
            <person name="Gilroy R."/>
        </authorList>
    </citation>
    <scope>NUCLEOTIDE SEQUENCE</scope>
    <source>
        <strain evidence="5">ChiGjej6B6-14162</strain>
    </source>
</reference>
<gene>
    <name evidence="5" type="ORF">H9977_12680</name>
</gene>
<evidence type="ECO:0000256" key="2">
    <source>
        <dbReference type="ARBA" id="ARBA00023125"/>
    </source>
</evidence>
<evidence type="ECO:0000313" key="6">
    <source>
        <dbReference type="Proteomes" id="UP000886740"/>
    </source>
</evidence>
<dbReference type="Gene3D" id="1.10.10.60">
    <property type="entry name" value="Homeodomain-like"/>
    <property type="match status" value="2"/>
</dbReference>
<name>A0A9D2BHW7_9BACT</name>
<dbReference type="AlphaFoldDB" id="A0A9D2BHW7"/>
<dbReference type="EMBL" id="DXEL01000085">
    <property type="protein sequence ID" value="HIX75869.1"/>
    <property type="molecule type" value="Genomic_DNA"/>
</dbReference>
<evidence type="ECO:0000256" key="1">
    <source>
        <dbReference type="ARBA" id="ARBA00023015"/>
    </source>
</evidence>
<dbReference type="PANTHER" id="PTHR43280">
    <property type="entry name" value="ARAC-FAMILY TRANSCRIPTIONAL REGULATOR"/>
    <property type="match status" value="1"/>
</dbReference>
<accession>A0A9D2BHW7</accession>
<evidence type="ECO:0000259" key="4">
    <source>
        <dbReference type="PROSITE" id="PS01124"/>
    </source>
</evidence>
<evidence type="ECO:0000313" key="5">
    <source>
        <dbReference type="EMBL" id="HIX75869.1"/>
    </source>
</evidence>
<dbReference type="InterPro" id="IPR037923">
    <property type="entry name" value="HTH-like"/>
</dbReference>
<dbReference type="PROSITE" id="PS00041">
    <property type="entry name" value="HTH_ARAC_FAMILY_1"/>
    <property type="match status" value="1"/>
</dbReference>
<keyword evidence="2" id="KW-0238">DNA-binding</keyword>
<dbReference type="PRINTS" id="PR00032">
    <property type="entry name" value="HTHARAC"/>
</dbReference>
<comment type="caution">
    <text evidence="5">The sequence shown here is derived from an EMBL/GenBank/DDBJ whole genome shotgun (WGS) entry which is preliminary data.</text>
</comment>
<proteinExistence type="predicted"/>
<dbReference type="SMART" id="SM00342">
    <property type="entry name" value="HTH_ARAC"/>
    <property type="match status" value="1"/>
</dbReference>
<dbReference type="SUPFAM" id="SSF46689">
    <property type="entry name" value="Homeodomain-like"/>
    <property type="match status" value="2"/>
</dbReference>